<dbReference type="Proteomes" id="UP000183015">
    <property type="component" value="Unassembled WGS sequence"/>
</dbReference>
<evidence type="ECO:0000313" key="2">
    <source>
        <dbReference type="Proteomes" id="UP000183015"/>
    </source>
</evidence>
<accession>A0A1H7ZY35</accession>
<sequence>MRDPYGASDFDIYTAQSLHTRQQARLLVASKARSSEDCLDLLHALDLIDANAAGITRRCPRCGTPHERWGNSARSRFCSGGCADMQPDGA</sequence>
<dbReference type="EMBL" id="FOAZ01000038">
    <property type="protein sequence ID" value="SEM62634.1"/>
    <property type="molecule type" value="Genomic_DNA"/>
</dbReference>
<dbReference type="OrthoDB" id="3854177at2"/>
<name>A0A1H7ZY35_STRJI</name>
<dbReference type="RefSeq" id="WP_042443383.1">
    <property type="nucleotide sequence ID" value="NZ_BBPN01000004.1"/>
</dbReference>
<organism evidence="1 2">
    <name type="scientific">Streptacidiphilus jiangxiensis</name>
    <dbReference type="NCBI Taxonomy" id="235985"/>
    <lineage>
        <taxon>Bacteria</taxon>
        <taxon>Bacillati</taxon>
        <taxon>Actinomycetota</taxon>
        <taxon>Actinomycetes</taxon>
        <taxon>Kitasatosporales</taxon>
        <taxon>Streptomycetaceae</taxon>
        <taxon>Streptacidiphilus</taxon>
    </lineage>
</organism>
<evidence type="ECO:0000313" key="1">
    <source>
        <dbReference type="EMBL" id="SEM62634.1"/>
    </source>
</evidence>
<proteinExistence type="predicted"/>
<protein>
    <submittedName>
        <fullName evidence="1">Uncharacterized protein</fullName>
    </submittedName>
</protein>
<dbReference type="AlphaFoldDB" id="A0A1H7ZY35"/>
<keyword evidence="2" id="KW-1185">Reference proteome</keyword>
<reference evidence="2" key="1">
    <citation type="submission" date="2016-10" db="EMBL/GenBank/DDBJ databases">
        <authorList>
            <person name="Varghese N."/>
        </authorList>
    </citation>
    <scope>NUCLEOTIDE SEQUENCE [LARGE SCALE GENOMIC DNA]</scope>
    <source>
        <strain evidence="2">DSM 45096 / BCRC 16803 / CGMCC 4.1857 / CIP 109030 / JCM 12277 / KCTC 19219 / NBRC 100920 / 33214</strain>
    </source>
</reference>
<gene>
    <name evidence="1" type="ORF">SAMN05414137_13846</name>
</gene>